<sequence>MNKFAKLAPVVGAAALVLSGLGAGTASATTNGGNGCAYLQAYNQGATVQQTCGVSGTYHFDIWGTNYSRRSLGNHYYGGGTLTSYPGVPVADGGTVCIELFYHKPSGGFESKGLPCDEMI</sequence>
<evidence type="ECO:0000313" key="2">
    <source>
        <dbReference type="EMBL" id="MCP2271992.1"/>
    </source>
</evidence>
<feature type="signal peptide" evidence="1">
    <location>
        <begin position="1"/>
        <end position="28"/>
    </location>
</feature>
<keyword evidence="1" id="KW-0732">Signal</keyword>
<accession>A0ABT1IH84</accession>
<dbReference type="Proteomes" id="UP001205185">
    <property type="component" value="Unassembled WGS sequence"/>
</dbReference>
<comment type="caution">
    <text evidence="2">The sequence shown here is derived from an EMBL/GenBank/DDBJ whole genome shotgun (WGS) entry which is preliminary data.</text>
</comment>
<evidence type="ECO:0008006" key="4">
    <source>
        <dbReference type="Google" id="ProtNLM"/>
    </source>
</evidence>
<name>A0ABT1IH84_9PSEU</name>
<proteinExistence type="predicted"/>
<dbReference type="RefSeq" id="WP_253888957.1">
    <property type="nucleotide sequence ID" value="NZ_BAAAVB010000015.1"/>
</dbReference>
<keyword evidence="3" id="KW-1185">Reference proteome</keyword>
<feature type="chain" id="PRO_5046034743" description="Secreted protein" evidence="1">
    <location>
        <begin position="29"/>
        <end position="120"/>
    </location>
</feature>
<protein>
    <recommendedName>
        <fullName evidence="4">Secreted protein</fullName>
    </recommendedName>
</protein>
<gene>
    <name evidence="2" type="ORF">LV75_004511</name>
</gene>
<evidence type="ECO:0000256" key="1">
    <source>
        <dbReference type="SAM" id="SignalP"/>
    </source>
</evidence>
<organism evidence="2 3">
    <name type="scientific">Actinokineospora diospyrosa</name>
    <dbReference type="NCBI Taxonomy" id="103728"/>
    <lineage>
        <taxon>Bacteria</taxon>
        <taxon>Bacillati</taxon>
        <taxon>Actinomycetota</taxon>
        <taxon>Actinomycetes</taxon>
        <taxon>Pseudonocardiales</taxon>
        <taxon>Pseudonocardiaceae</taxon>
        <taxon>Actinokineospora</taxon>
    </lineage>
</organism>
<reference evidence="2 3" key="1">
    <citation type="submission" date="2022-06" db="EMBL/GenBank/DDBJ databases">
        <title>Genomic Encyclopedia of Archaeal and Bacterial Type Strains, Phase II (KMG-II): from individual species to whole genera.</title>
        <authorList>
            <person name="Goeker M."/>
        </authorList>
    </citation>
    <scope>NUCLEOTIDE SEQUENCE [LARGE SCALE GENOMIC DNA]</scope>
    <source>
        <strain evidence="2 3">DSM 44255</strain>
    </source>
</reference>
<evidence type="ECO:0000313" key="3">
    <source>
        <dbReference type="Proteomes" id="UP001205185"/>
    </source>
</evidence>
<dbReference type="EMBL" id="JAMTCO010000011">
    <property type="protein sequence ID" value="MCP2271992.1"/>
    <property type="molecule type" value="Genomic_DNA"/>
</dbReference>